<proteinExistence type="predicted"/>
<reference evidence="2 3" key="2">
    <citation type="submission" date="2019-03" db="EMBL/GenBank/DDBJ databases">
        <title>Bradyrhizobium strains diversity.</title>
        <authorList>
            <person name="Urquiaga M.C.O."/>
            <person name="Hungria M."/>
            <person name="Delamuta J.R.M."/>
            <person name="Klepa M.S."/>
        </authorList>
    </citation>
    <scope>NUCLEOTIDE SEQUENCE [LARGE SCALE GENOMIC DNA]</scope>
    <source>
        <strain evidence="2 3">CNPSo 3426</strain>
    </source>
</reference>
<comment type="caution">
    <text evidence="1">The sequence shown here is derived from an EMBL/GenBank/DDBJ whole genome shotgun (WGS) entry which is preliminary data.</text>
</comment>
<dbReference type="InterPro" id="IPR051239">
    <property type="entry name" value="2'-dNMP_N-hydrolase"/>
</dbReference>
<dbReference type="PANTHER" id="PTHR15364">
    <property type="entry name" value="2'-DEOXYNUCLEOSIDE 5'-PHOSPHATE N-HYDROLASE 1"/>
    <property type="match status" value="1"/>
</dbReference>
<dbReference type="GO" id="GO:0009159">
    <property type="term" value="P:deoxyribonucleoside monophosphate catabolic process"/>
    <property type="evidence" value="ECO:0007669"/>
    <property type="project" value="TreeGrafter"/>
</dbReference>
<protein>
    <submittedName>
        <fullName evidence="1">Nucleoside 2-deoxyribosyltransferase</fullName>
    </submittedName>
</protein>
<dbReference type="OrthoDB" id="397706at2"/>
<name>A0A4Y9KVC0_9BRAD</name>
<dbReference type="Proteomes" id="UP000298225">
    <property type="component" value="Unassembled WGS sequence"/>
</dbReference>
<evidence type="ECO:0000313" key="1">
    <source>
        <dbReference type="EMBL" id="TFV35270.1"/>
    </source>
</evidence>
<dbReference type="PANTHER" id="PTHR15364:SF0">
    <property type="entry name" value="2'-DEOXYNUCLEOSIDE 5'-PHOSPHATE N-HYDROLASE 1"/>
    <property type="match status" value="1"/>
</dbReference>
<gene>
    <name evidence="2" type="ORF">E4K64_32975</name>
    <name evidence="1" type="ORF">E4K66_27510</name>
</gene>
<dbReference type="InterPro" id="IPR007710">
    <property type="entry name" value="Nucleoside_deoxyribTrfase"/>
</dbReference>
<evidence type="ECO:0000313" key="4">
    <source>
        <dbReference type="Proteomes" id="UP000298225"/>
    </source>
</evidence>
<dbReference type="AlphaFoldDB" id="A0A4Y9KVC0"/>
<dbReference type="Proteomes" id="UP000297700">
    <property type="component" value="Unassembled WGS sequence"/>
</dbReference>
<dbReference type="Pfam" id="PF05014">
    <property type="entry name" value="Nuc_deoxyrib_tr"/>
    <property type="match status" value="1"/>
</dbReference>
<dbReference type="EMBL" id="SPQU01000015">
    <property type="protein sequence ID" value="TFV35270.1"/>
    <property type="molecule type" value="Genomic_DNA"/>
</dbReference>
<dbReference type="GO" id="GO:0070694">
    <property type="term" value="F:5-hydroxymethyl-dUMP N-hydrolase activity"/>
    <property type="evidence" value="ECO:0007669"/>
    <property type="project" value="TreeGrafter"/>
</dbReference>
<dbReference type="GO" id="GO:0016740">
    <property type="term" value="F:transferase activity"/>
    <property type="evidence" value="ECO:0007669"/>
    <property type="project" value="UniProtKB-KW"/>
</dbReference>
<sequence length="154" mass="17119">MPSPCVYLAAPLFNPRERAFNDRLTRELEQRNVKVFLPQRDGTLLVDMLEAGVSQIVAERRVFAQDIDALRSSDALVAVLDGATIDEGVAFEVGFAYALGLTCVAIQTDVRRALPTGNNPMISQSFREIFTSEDELLHWVDTYSLDWQAARATA</sequence>
<accession>A0A4Y9KVC0</accession>
<dbReference type="Gene3D" id="3.40.50.450">
    <property type="match status" value="1"/>
</dbReference>
<organism evidence="1 4">
    <name type="scientific">Bradyrhizobium frederickii</name>
    <dbReference type="NCBI Taxonomy" id="2560054"/>
    <lineage>
        <taxon>Bacteria</taxon>
        <taxon>Pseudomonadati</taxon>
        <taxon>Pseudomonadota</taxon>
        <taxon>Alphaproteobacteria</taxon>
        <taxon>Hyphomicrobiales</taxon>
        <taxon>Nitrobacteraceae</taxon>
        <taxon>Bradyrhizobium</taxon>
    </lineage>
</organism>
<keyword evidence="1" id="KW-0808">Transferase</keyword>
<keyword evidence="4" id="KW-1185">Reference proteome</keyword>
<dbReference type="EMBL" id="SPQS01000026">
    <property type="protein sequence ID" value="TFV69523.1"/>
    <property type="molecule type" value="Genomic_DNA"/>
</dbReference>
<evidence type="ECO:0000313" key="3">
    <source>
        <dbReference type="Proteomes" id="UP000297700"/>
    </source>
</evidence>
<reference evidence="1 4" key="1">
    <citation type="submission" date="2019-03" db="EMBL/GenBank/DDBJ databases">
        <title>Bradyrhizobium strains diversity isolated from Chamaecrista fasciculata.</title>
        <authorList>
            <person name="Urquiaga M.C.O."/>
            <person name="Hungria M."/>
            <person name="Delamuta J.R.M."/>
        </authorList>
    </citation>
    <scope>NUCLEOTIDE SEQUENCE [LARGE SCALE GENOMIC DNA]</scope>
    <source>
        <strain evidence="1 4">CNPSo 3424</strain>
    </source>
</reference>
<accession>A0A4Y9NS35</accession>
<dbReference type="SUPFAM" id="SSF52309">
    <property type="entry name" value="N-(deoxy)ribosyltransferase-like"/>
    <property type="match status" value="1"/>
</dbReference>
<evidence type="ECO:0000313" key="2">
    <source>
        <dbReference type="EMBL" id="TFV69523.1"/>
    </source>
</evidence>